<protein>
    <recommendedName>
        <fullName evidence="3">Roadblock/LAMTOR2 domain-containing protein</fullName>
    </recommendedName>
</protein>
<keyword evidence="2" id="KW-1185">Reference proteome</keyword>
<dbReference type="Proteomes" id="UP001208689">
    <property type="component" value="Chromosome"/>
</dbReference>
<organism evidence="1 2">
    <name type="scientific">Candidatus Lokiarchaeum ossiferum</name>
    <dbReference type="NCBI Taxonomy" id="2951803"/>
    <lineage>
        <taxon>Archaea</taxon>
        <taxon>Promethearchaeati</taxon>
        <taxon>Promethearchaeota</taxon>
        <taxon>Promethearchaeia</taxon>
        <taxon>Promethearchaeales</taxon>
        <taxon>Promethearchaeaceae</taxon>
        <taxon>Candidatus Lokiarchaeum</taxon>
    </lineage>
</organism>
<evidence type="ECO:0000313" key="2">
    <source>
        <dbReference type="Proteomes" id="UP001208689"/>
    </source>
</evidence>
<sequence>MSTDQSLQITLRLAEILNDSQKLGNYECLPSNDLISYEELVSFSEMVREIFKSSFAATIVVDHHGLLIHEDIAQDGIKAWLVALSFISSRTFIKTEQFATYTHILSSKIKIIVLTNEKGTNTELNQELKLILALFPSFH</sequence>
<accession>A0ABY6HPA6</accession>
<reference evidence="1" key="1">
    <citation type="submission" date="2022-09" db="EMBL/GenBank/DDBJ databases">
        <title>Actin cytoskeleton and complex cell architecture in an #Asgard archaeon.</title>
        <authorList>
            <person name="Ponce Toledo R.I."/>
            <person name="Schleper C."/>
            <person name="Rodrigues Oliveira T."/>
            <person name="Wollweber F."/>
            <person name="Xu J."/>
            <person name="Rittmann S."/>
            <person name="Klingl A."/>
            <person name="Pilhofer M."/>
        </authorList>
    </citation>
    <scope>NUCLEOTIDE SEQUENCE</scope>
    <source>
        <strain evidence="1">B-35</strain>
    </source>
</reference>
<dbReference type="EMBL" id="CP104013">
    <property type="protein sequence ID" value="UYP44727.1"/>
    <property type="molecule type" value="Genomic_DNA"/>
</dbReference>
<evidence type="ECO:0000313" key="1">
    <source>
        <dbReference type="EMBL" id="UYP44727.1"/>
    </source>
</evidence>
<gene>
    <name evidence="1" type="ORF">NEF87_001012</name>
</gene>
<name>A0ABY6HPA6_9ARCH</name>
<evidence type="ECO:0008006" key="3">
    <source>
        <dbReference type="Google" id="ProtNLM"/>
    </source>
</evidence>
<proteinExistence type="predicted"/>